<dbReference type="Pfam" id="PF02255">
    <property type="entry name" value="PTS_IIA"/>
    <property type="match status" value="1"/>
</dbReference>
<dbReference type="Gene3D" id="1.20.58.80">
    <property type="entry name" value="Phosphotransferase system, lactose/cellobiose-type IIA subunit"/>
    <property type="match status" value="1"/>
</dbReference>
<evidence type="ECO:0000313" key="6">
    <source>
        <dbReference type="EMBL" id="MCU6746807.1"/>
    </source>
</evidence>
<keyword evidence="1" id="KW-0813">Transport</keyword>
<dbReference type="EMBL" id="JAOQJX010000004">
    <property type="protein sequence ID" value="MCU6746807.1"/>
    <property type="molecule type" value="Genomic_DNA"/>
</dbReference>
<organism evidence="6 7">
    <name type="scientific">Faecalicatena acetigenes</name>
    <dbReference type="NCBI Taxonomy" id="2981790"/>
    <lineage>
        <taxon>Bacteria</taxon>
        <taxon>Bacillati</taxon>
        <taxon>Bacillota</taxon>
        <taxon>Clostridia</taxon>
        <taxon>Lachnospirales</taxon>
        <taxon>Lachnospiraceae</taxon>
        <taxon>Faecalicatena</taxon>
    </lineage>
</organism>
<evidence type="ECO:0000313" key="7">
    <source>
        <dbReference type="Proteomes" id="UP001652394"/>
    </source>
</evidence>
<feature type="modified residue" description="Phosphohistidine; by HPr" evidence="5">
    <location>
        <position position="77"/>
    </location>
</feature>
<sequence>MEEKNIETIMQLIVYGGNGKSCSMEAIRAAKSGDFKLADEKIKEAEESLLQAHHAQTEMLTGEANGEKVELSLLMIHAQDHLMTGTAFKDLAKEIIDLYRVK</sequence>
<evidence type="ECO:0000256" key="1">
    <source>
        <dbReference type="ARBA" id="ARBA00022448"/>
    </source>
</evidence>
<dbReference type="PANTHER" id="PTHR34382:SF7">
    <property type="entry name" value="PTS SYSTEM N,N'-DIACETYLCHITOBIOSE-SPECIFIC EIIA COMPONENT"/>
    <property type="match status" value="1"/>
</dbReference>
<dbReference type="PIRSF" id="PIRSF000699">
    <property type="entry name" value="PTS_IILac_III"/>
    <property type="match status" value="1"/>
</dbReference>
<protein>
    <submittedName>
        <fullName evidence="6">PTS lactose/cellobiose transporter subunit IIA</fullName>
    </submittedName>
</protein>
<dbReference type="Proteomes" id="UP001652394">
    <property type="component" value="Unassembled WGS sequence"/>
</dbReference>
<proteinExistence type="predicted"/>
<dbReference type="SUPFAM" id="SSF46973">
    <property type="entry name" value="Enzyme IIa from lactose specific PTS, IIa-lac"/>
    <property type="match status" value="1"/>
</dbReference>
<name>A0ABT2T958_9FIRM</name>
<dbReference type="PANTHER" id="PTHR34382">
    <property type="entry name" value="PTS SYSTEM N,N'-DIACETYLCHITOBIOSE-SPECIFIC EIIA COMPONENT"/>
    <property type="match status" value="1"/>
</dbReference>
<evidence type="ECO:0000256" key="3">
    <source>
        <dbReference type="ARBA" id="ARBA00022679"/>
    </source>
</evidence>
<keyword evidence="2" id="KW-0762">Sugar transport</keyword>
<dbReference type="InterPro" id="IPR003188">
    <property type="entry name" value="PTS_IIA_lac/cel"/>
</dbReference>
<gene>
    <name evidence="6" type="ORF">OCV51_03885</name>
</gene>
<evidence type="ECO:0000256" key="2">
    <source>
        <dbReference type="ARBA" id="ARBA00022597"/>
    </source>
</evidence>
<dbReference type="RefSeq" id="WP_059066360.1">
    <property type="nucleotide sequence ID" value="NZ_JAOQJX010000004.1"/>
</dbReference>
<reference evidence="6 7" key="1">
    <citation type="journal article" date="2021" name="ISME Commun">
        <title>Automated analysis of genomic sequences facilitates high-throughput and comprehensive description of bacteria.</title>
        <authorList>
            <person name="Hitch T.C.A."/>
        </authorList>
    </citation>
    <scope>NUCLEOTIDE SEQUENCE [LARGE SCALE GENOMIC DNA]</scope>
    <source>
        <strain evidence="6 7">H2_18</strain>
    </source>
</reference>
<keyword evidence="7" id="KW-1185">Reference proteome</keyword>
<dbReference type="PROSITE" id="PS51095">
    <property type="entry name" value="PTS_EIIA_TYPE_3"/>
    <property type="match status" value="1"/>
</dbReference>
<comment type="caution">
    <text evidence="6">The sequence shown here is derived from an EMBL/GenBank/DDBJ whole genome shotgun (WGS) entry which is preliminary data.</text>
</comment>
<dbReference type="InterPro" id="IPR036542">
    <property type="entry name" value="PTS_IIA_lac/cel_sf"/>
</dbReference>
<evidence type="ECO:0000256" key="4">
    <source>
        <dbReference type="ARBA" id="ARBA00022683"/>
    </source>
</evidence>
<keyword evidence="3" id="KW-0808">Transferase</keyword>
<accession>A0ABT2T958</accession>
<dbReference type="CDD" id="cd00215">
    <property type="entry name" value="PTS_IIA_lac"/>
    <property type="match status" value="1"/>
</dbReference>
<evidence type="ECO:0000256" key="5">
    <source>
        <dbReference type="PROSITE-ProRule" id="PRU00418"/>
    </source>
</evidence>
<keyword evidence="4" id="KW-0598">Phosphotransferase system</keyword>